<accession>X1LYV9</accession>
<reference evidence="1" key="1">
    <citation type="journal article" date="2014" name="Front. Microbiol.">
        <title>High frequency of phylogenetically diverse reductive dehalogenase-homologous genes in deep subseafloor sedimentary metagenomes.</title>
        <authorList>
            <person name="Kawai M."/>
            <person name="Futagami T."/>
            <person name="Toyoda A."/>
            <person name="Takaki Y."/>
            <person name="Nishi S."/>
            <person name="Hori S."/>
            <person name="Arai W."/>
            <person name="Tsubouchi T."/>
            <person name="Morono Y."/>
            <person name="Uchiyama I."/>
            <person name="Ito T."/>
            <person name="Fujiyama A."/>
            <person name="Inagaki F."/>
            <person name="Takami H."/>
        </authorList>
    </citation>
    <scope>NUCLEOTIDE SEQUENCE</scope>
    <source>
        <strain evidence="1">Expedition CK06-06</strain>
    </source>
</reference>
<comment type="caution">
    <text evidence="1">The sequence shown here is derived from an EMBL/GenBank/DDBJ whole genome shotgun (WGS) entry which is preliminary data.</text>
</comment>
<dbReference type="AlphaFoldDB" id="X1LYV9"/>
<dbReference type="EMBL" id="BARV01009000">
    <property type="protein sequence ID" value="GAI10976.1"/>
    <property type="molecule type" value="Genomic_DNA"/>
</dbReference>
<sequence length="66" mass="7214">IKMQTATFSNLRGRRDSGEVRPIVTAKEKTTNFTRPAVIQKNGGTKASEPAYLVTTSIAMSSKDKK</sequence>
<gene>
    <name evidence="1" type="ORF">S06H3_17912</name>
</gene>
<organism evidence="1">
    <name type="scientific">marine sediment metagenome</name>
    <dbReference type="NCBI Taxonomy" id="412755"/>
    <lineage>
        <taxon>unclassified sequences</taxon>
        <taxon>metagenomes</taxon>
        <taxon>ecological metagenomes</taxon>
    </lineage>
</organism>
<feature type="non-terminal residue" evidence="1">
    <location>
        <position position="1"/>
    </location>
</feature>
<proteinExistence type="predicted"/>
<evidence type="ECO:0000313" key="1">
    <source>
        <dbReference type="EMBL" id="GAI10976.1"/>
    </source>
</evidence>
<protein>
    <submittedName>
        <fullName evidence="1">Uncharacterized protein</fullName>
    </submittedName>
</protein>
<name>X1LYV9_9ZZZZ</name>